<dbReference type="GO" id="GO:0016020">
    <property type="term" value="C:membrane"/>
    <property type="evidence" value="ECO:0007669"/>
    <property type="project" value="GOC"/>
</dbReference>
<keyword evidence="1" id="KW-0479">Metal-binding</keyword>
<dbReference type="PANTHER" id="PTHR31302:SF31">
    <property type="entry name" value="PHOSPHODIESTERASE YAEI"/>
    <property type="match status" value="1"/>
</dbReference>
<dbReference type="InterPro" id="IPR004843">
    <property type="entry name" value="Calcineurin-like_PHP"/>
</dbReference>
<dbReference type="Pfam" id="PF00149">
    <property type="entry name" value="Metallophos"/>
    <property type="match status" value="1"/>
</dbReference>
<evidence type="ECO:0000313" key="6">
    <source>
        <dbReference type="Proteomes" id="UP000094271"/>
    </source>
</evidence>
<proteinExistence type="predicted"/>
<gene>
    <name evidence="5" type="ORF">BEI59_26390</name>
    <name evidence="4" type="ORF">BEI63_30825</name>
</gene>
<dbReference type="GO" id="GO:0008758">
    <property type="term" value="F:UDP-2,3-diacylglucosamine hydrolase activity"/>
    <property type="evidence" value="ECO:0007669"/>
    <property type="project" value="TreeGrafter"/>
</dbReference>
<dbReference type="EMBL" id="MEHA01000026">
    <property type="protein sequence ID" value="ODR45587.1"/>
    <property type="molecule type" value="Genomic_DNA"/>
</dbReference>
<evidence type="ECO:0000313" key="5">
    <source>
        <dbReference type="EMBL" id="ODR45587.1"/>
    </source>
</evidence>
<name>A0A1E3UAN4_9FIRM</name>
<dbReference type="PANTHER" id="PTHR31302">
    <property type="entry name" value="TRANSMEMBRANE PROTEIN WITH METALLOPHOSPHOESTERASE DOMAIN-RELATED"/>
    <property type="match status" value="1"/>
</dbReference>
<evidence type="ECO:0000256" key="1">
    <source>
        <dbReference type="ARBA" id="ARBA00022723"/>
    </source>
</evidence>
<dbReference type="GO" id="GO:0046872">
    <property type="term" value="F:metal ion binding"/>
    <property type="evidence" value="ECO:0007669"/>
    <property type="project" value="UniProtKB-KW"/>
</dbReference>
<evidence type="ECO:0000256" key="2">
    <source>
        <dbReference type="ARBA" id="ARBA00022801"/>
    </source>
</evidence>
<dbReference type="InterPro" id="IPR051158">
    <property type="entry name" value="Metallophosphoesterase_sf"/>
</dbReference>
<dbReference type="AlphaFoldDB" id="A0A1E3UAN4"/>
<dbReference type="GO" id="GO:0009245">
    <property type="term" value="P:lipid A biosynthetic process"/>
    <property type="evidence" value="ECO:0007669"/>
    <property type="project" value="TreeGrafter"/>
</dbReference>
<feature type="domain" description="Calcineurin-like phosphoesterase" evidence="3">
    <location>
        <begin position="47"/>
        <end position="222"/>
    </location>
</feature>
<dbReference type="SUPFAM" id="SSF56300">
    <property type="entry name" value="Metallo-dependent phosphatases"/>
    <property type="match status" value="1"/>
</dbReference>
<dbReference type="InterPro" id="IPR029052">
    <property type="entry name" value="Metallo-depent_PP-like"/>
</dbReference>
<sequence>MVIQIVAGLAALVVLFFLVVIIRDVNRFVTIEYHIPCKGLKRSYCFAMLSDLHNKQFGEHNSRLLNAVDGCRPDSILVAGDMLTSQMPANYTPALETMKALAVKYPVYYANGNHEYRLKTDTYKYKNAYADYAGQLRRAGVVLLENGNVLLPDAGIRIFGAEINMDYYKKLSRREMKVSYLNSLLGRPSSDEYNILIAHNPDYFKAYAAWGADLVLSGHVHGGIMRLPVLGGVLSPSLRLFPRYDGGLYTEEKASAEEKSRMILGRGLGTHTLPVRVFNPGELIVVRLDPERGS</sequence>
<evidence type="ECO:0000313" key="4">
    <source>
        <dbReference type="EMBL" id="ODR44533.1"/>
    </source>
</evidence>
<comment type="caution">
    <text evidence="5">The sequence shown here is derived from an EMBL/GenBank/DDBJ whole genome shotgun (WGS) entry which is preliminary data.</text>
</comment>
<dbReference type="Proteomes" id="UP000094271">
    <property type="component" value="Unassembled WGS sequence"/>
</dbReference>
<protein>
    <recommendedName>
        <fullName evidence="3">Calcineurin-like phosphoesterase domain-containing protein</fullName>
    </recommendedName>
</protein>
<evidence type="ECO:0000313" key="7">
    <source>
        <dbReference type="Proteomes" id="UP000094869"/>
    </source>
</evidence>
<dbReference type="Gene3D" id="3.60.21.10">
    <property type="match status" value="1"/>
</dbReference>
<dbReference type="Proteomes" id="UP000094869">
    <property type="component" value="Unassembled WGS sequence"/>
</dbReference>
<reference evidence="4 7" key="1">
    <citation type="submission" date="2016-08" db="EMBL/GenBank/DDBJ databases">
        <title>Characterization of Isolates of Eisenbergiella tayi Derived from Blood Cultures, Using Whole Genome Sequencing.</title>
        <authorList>
            <person name="Bernier A.-M."/>
            <person name="Burdz T."/>
            <person name="Wiebe D."/>
            <person name="Bernard K."/>
        </authorList>
    </citation>
    <scope>NUCLEOTIDE SEQUENCE [LARGE SCALE GENOMIC DNA]</scope>
    <source>
        <strain evidence="4 7">NML120146</strain>
    </source>
</reference>
<evidence type="ECO:0000259" key="3">
    <source>
        <dbReference type="Pfam" id="PF00149"/>
    </source>
</evidence>
<dbReference type="EMBL" id="MEHD01000055">
    <property type="protein sequence ID" value="ODR44533.1"/>
    <property type="molecule type" value="Genomic_DNA"/>
</dbReference>
<accession>A0A1E3UAN4</accession>
<reference evidence="5 6" key="2">
    <citation type="submission" date="2016-08" db="EMBL/GenBank/DDBJ databases">
        <authorList>
            <person name="Seilhamer J.J."/>
        </authorList>
    </citation>
    <scope>NUCLEOTIDE SEQUENCE [LARGE SCALE GENOMIC DNA]</scope>
    <source>
        <strain evidence="5 6">NML150140-1</strain>
    </source>
</reference>
<keyword evidence="7" id="KW-1185">Reference proteome</keyword>
<keyword evidence="2" id="KW-0378">Hydrolase</keyword>
<organism evidence="5 6">
    <name type="scientific">Eisenbergiella tayi</name>
    <dbReference type="NCBI Taxonomy" id="1432052"/>
    <lineage>
        <taxon>Bacteria</taxon>
        <taxon>Bacillati</taxon>
        <taxon>Bacillota</taxon>
        <taxon>Clostridia</taxon>
        <taxon>Lachnospirales</taxon>
        <taxon>Lachnospiraceae</taxon>
        <taxon>Eisenbergiella</taxon>
    </lineage>
</organism>